<name>A0ABP0NHC1_9DINO</name>
<feature type="domain" description="Integrase catalytic" evidence="2">
    <location>
        <begin position="893"/>
        <end position="1060"/>
    </location>
</feature>
<feature type="compositionally biased region" description="Polar residues" evidence="1">
    <location>
        <begin position="315"/>
        <end position="329"/>
    </location>
</feature>
<feature type="region of interest" description="Disordered" evidence="1">
    <location>
        <begin position="76"/>
        <end position="137"/>
    </location>
</feature>
<organism evidence="3 4">
    <name type="scientific">Durusdinium trenchii</name>
    <dbReference type="NCBI Taxonomy" id="1381693"/>
    <lineage>
        <taxon>Eukaryota</taxon>
        <taxon>Sar</taxon>
        <taxon>Alveolata</taxon>
        <taxon>Dinophyceae</taxon>
        <taxon>Suessiales</taxon>
        <taxon>Symbiodiniaceae</taxon>
        <taxon>Durusdinium</taxon>
    </lineage>
</organism>
<feature type="region of interest" description="Disordered" evidence="1">
    <location>
        <begin position="301"/>
        <end position="329"/>
    </location>
</feature>
<dbReference type="InterPro" id="IPR036397">
    <property type="entry name" value="RNaseH_sf"/>
</dbReference>
<feature type="compositionally biased region" description="Basic and acidic residues" evidence="1">
    <location>
        <begin position="99"/>
        <end position="111"/>
    </location>
</feature>
<feature type="compositionally biased region" description="Low complexity" evidence="1">
    <location>
        <begin position="226"/>
        <end position="250"/>
    </location>
</feature>
<dbReference type="SUPFAM" id="SSF53098">
    <property type="entry name" value="Ribonuclease H-like"/>
    <property type="match status" value="1"/>
</dbReference>
<evidence type="ECO:0000313" key="4">
    <source>
        <dbReference type="Proteomes" id="UP001642464"/>
    </source>
</evidence>
<sequence length="1735" mass="192830">MAYRRPFNIFGAVPPPTELQQGEIVSSPEEEDKWSLVASSHVREGQSVSQEDLDMMMLVSALGVSEYREDRGEVLSIEGPTSSTTPSEPPAEVQARAARPQEPDPRPHREPVQWTSHETSPSQVSPASAQTKPTNKKPACLHYNVTGQGSNAFYKIKKCKDCGTILERTPVGSADSRSMTSETSQAPGCNHHRVSWHGTNGFRWKRTCLQCGEVRSGPVNGGKSSGKGSSPSTASNETSSTTRLTTSSRKMTSEEILRVRGLFNHSLDLKSEGQGEGFTLTDHELADLLRMCENIVLGRPAHEGQDYTPTEPAGSGTQTPSLPTRTPTSQAIWTDPPTPDPSILPAHAHSLQQEGRRTISFGLYKGQTQYEAWNDQGYVRWLLDEVKTGKPSKAMIRLAQYFQDMQAGGRDRYGAAIPETAHYGYMAQHHQECGSEDNLVAILDTGCNATCHGSEWLKQYLKATGAPEPPLQPCSGPGMKGIGGQMKLIGKREFEVSFEMKNGDFARGTLVSLEIASSDAPLLLSVESQKQLGFVIDLNHQNVHSTVLGSDLCWVARNGLLAIRLIPGYLGLVAEHFEDTENLEKEHNMTYEQEEPPEEDIQLVNETHMAVDEMHQHKRVFTKGQKKQFKKDVQDVIRSRVAKGRQVLLEQPWLSKMWDSLALLRVLQDHITDPMTGEIVEVIKCDQCAYGLKDRDNDMPNKKPTGLMTASLGIKQNMSQLCSGDHQHQALEGSNRTKRAQEWPRPFCEGILQGILCDLEGTITKVAFPAEAVIEDNPLGTLDKIYDEQDLAPNPPLPHRAEEDDLKGEEDREGEPGTTEGDRVRKKQWLSLPYAQRVALRRLHQMTGHSSIGAMARMLRVARAAPEVINKVKYFKCETCQHHKKPQPRPVVRPPSPYTFNFEITSDAFEVRDGLGNRYTVLSIIDMGTLYHSAWIVSDKGGTPSSQKCAEIFRDHWFTHFGPPKYLTVDRGVANRGQVAALMSAQGVYIRYAGTEAHHQIGRAERQGSLLKEIIKNTVAARHIVGISGMRMAVMESTFVKNCRVNHAGFSPTQWVMGKLPDDVTSLTVEQAPNRLGVHEEMVTGETEFAQQLNIRQAAKEAFEYADSSRRIRTSLLRRSTPLRGPYVPGDLVCFFRVGRWYGPARVIGREGRSNLWLIHGGVPITISEESCRPALQGEVVAKQLLELRPSRKRKRQILQDHEDEVPFADDLMANQSDEENQDSYLDVGRPGGDHAGHQDHPTPGASEPGEEPEQGMSSAPAVATSTPPGDEHPEPPPGLPADPLTLEEVAAVPVPAEGPEEPPGLVPDDDQEVEFDEFQEAMNELGDLPRHSSVEEPDIEPDSKRTRATTEGDLTQQAMDNVQKKLKFGRTADTTFKFCGRMISQDDEGIHVTCPHGLERTTPIALSTARKANRGGEATHKEQSQMRSVLGSLNWIVRVNRPDLAYDTSRLQSCVQKPCVQDLVDCNSLLRRAMLSKDQRLTYVWRPFKFEELKILSITDASHANDHDLSSTGQRLGFRSQSGRILAFCGPDFIAKSGGPIHILEWKSSVIRRVCRSTLQAESLSMLAGYEDGEHLRMILDGLHHGHDQGDPNWRMRAQDGTDLIKLTDCRSLSDHLTQQGLGEVNDKRLAIDLCGMRQMIWRRRHEEVGDPLFSDQPPKDGSTRVLWISTKTMLSDALTKHMDASDVRAAMNGLSLKIELQGSKSDRGQKKDECENEDETRNMSCTDPDCSWT</sequence>
<protein>
    <submittedName>
        <fullName evidence="3">Transposon Ty4-J Gag-Pol polyprotein</fullName>
    </submittedName>
</protein>
<keyword evidence="4" id="KW-1185">Reference proteome</keyword>
<dbReference type="PROSITE" id="PS50994">
    <property type="entry name" value="INTEGRASE"/>
    <property type="match status" value="1"/>
</dbReference>
<evidence type="ECO:0000256" key="1">
    <source>
        <dbReference type="SAM" id="MobiDB-lite"/>
    </source>
</evidence>
<dbReference type="EMBL" id="CAXAMM010028646">
    <property type="protein sequence ID" value="CAK9063178.1"/>
    <property type="molecule type" value="Genomic_DNA"/>
</dbReference>
<feature type="region of interest" description="Disordered" evidence="1">
    <location>
        <begin position="1702"/>
        <end position="1735"/>
    </location>
</feature>
<feature type="compositionally biased region" description="Basic and acidic residues" evidence="1">
    <location>
        <begin position="1232"/>
        <end position="1241"/>
    </location>
</feature>
<dbReference type="Gene3D" id="3.30.420.10">
    <property type="entry name" value="Ribonuclease H-like superfamily/Ribonuclease H"/>
    <property type="match status" value="1"/>
</dbReference>
<feature type="compositionally biased region" description="Basic and acidic residues" evidence="1">
    <location>
        <begin position="1706"/>
        <end position="1715"/>
    </location>
</feature>
<feature type="compositionally biased region" description="Polar residues" evidence="1">
    <location>
        <begin position="113"/>
        <end position="133"/>
    </location>
</feature>
<feature type="compositionally biased region" description="Acidic residues" evidence="1">
    <location>
        <begin position="803"/>
        <end position="813"/>
    </location>
</feature>
<comment type="caution">
    <text evidence="3">The sequence shown here is derived from an EMBL/GenBank/DDBJ whole genome shotgun (WGS) entry which is preliminary data.</text>
</comment>
<feature type="region of interest" description="Disordered" evidence="1">
    <location>
        <begin position="788"/>
        <end position="825"/>
    </location>
</feature>
<accession>A0ABP0NHC1</accession>
<evidence type="ECO:0000313" key="3">
    <source>
        <dbReference type="EMBL" id="CAK9063178.1"/>
    </source>
</evidence>
<feature type="region of interest" description="Disordered" evidence="1">
    <location>
        <begin position="216"/>
        <end position="253"/>
    </location>
</feature>
<evidence type="ECO:0000259" key="2">
    <source>
        <dbReference type="PROSITE" id="PS50994"/>
    </source>
</evidence>
<gene>
    <name evidence="3" type="ORF">SCF082_LOCUS32760</name>
</gene>
<dbReference type="InterPro" id="IPR001584">
    <property type="entry name" value="Integrase_cat-core"/>
</dbReference>
<feature type="compositionally biased region" description="Basic and acidic residues" evidence="1">
    <location>
        <begin position="1342"/>
        <end position="1351"/>
    </location>
</feature>
<proteinExistence type="predicted"/>
<feature type="region of interest" description="Disordered" evidence="1">
    <location>
        <begin position="1326"/>
        <end position="1352"/>
    </location>
</feature>
<dbReference type="InterPro" id="IPR012337">
    <property type="entry name" value="RNaseH-like_sf"/>
</dbReference>
<reference evidence="3 4" key="1">
    <citation type="submission" date="2024-02" db="EMBL/GenBank/DDBJ databases">
        <authorList>
            <person name="Chen Y."/>
            <person name="Shah S."/>
            <person name="Dougan E. K."/>
            <person name="Thang M."/>
            <person name="Chan C."/>
        </authorList>
    </citation>
    <scope>NUCLEOTIDE SEQUENCE [LARGE SCALE GENOMIC DNA]</scope>
</reference>
<dbReference type="Proteomes" id="UP001642464">
    <property type="component" value="Unassembled WGS sequence"/>
</dbReference>
<feature type="region of interest" description="Disordered" evidence="1">
    <location>
        <begin position="1219"/>
        <end position="1284"/>
    </location>
</feature>